<dbReference type="OrthoDB" id="272810at2759"/>
<feature type="compositionally biased region" description="Polar residues" evidence="3">
    <location>
        <begin position="577"/>
        <end position="587"/>
    </location>
</feature>
<dbReference type="PANTHER" id="PTHR16166:SF93">
    <property type="entry name" value="INTERMEMBRANE LIPID TRANSFER PROTEIN VPS13"/>
    <property type="match status" value="1"/>
</dbReference>
<keyword evidence="2" id="KW-0813">Transport</keyword>
<feature type="region of interest" description="Disordered" evidence="3">
    <location>
        <begin position="833"/>
        <end position="853"/>
    </location>
</feature>
<dbReference type="VEuPathDB" id="TriTrypDB:LtaPh_3416361"/>
<comment type="caution">
    <text evidence="5">The sequence shown here is derived from an EMBL/GenBank/DDBJ whole genome shotgun (WGS) entry which is preliminary data.</text>
</comment>
<evidence type="ECO:0000256" key="2">
    <source>
        <dbReference type="ARBA" id="ARBA00022448"/>
    </source>
</evidence>
<name>A0A640KS72_LEITA</name>
<keyword evidence="6" id="KW-1185">Reference proteome</keyword>
<dbReference type="InterPro" id="IPR026847">
    <property type="entry name" value="VPS13"/>
</dbReference>
<evidence type="ECO:0000259" key="4">
    <source>
        <dbReference type="Pfam" id="PF12624"/>
    </source>
</evidence>
<proteinExistence type="inferred from homology"/>
<dbReference type="EMBL" id="BLBS01000054">
    <property type="protein sequence ID" value="GET92238.1"/>
    <property type="molecule type" value="Genomic_DNA"/>
</dbReference>
<dbReference type="PANTHER" id="PTHR16166">
    <property type="entry name" value="VACUOLAR PROTEIN SORTING-ASSOCIATED PROTEIN VPS13"/>
    <property type="match status" value="1"/>
</dbReference>
<evidence type="ECO:0000313" key="5">
    <source>
        <dbReference type="EMBL" id="GET92238.1"/>
    </source>
</evidence>
<sequence length="3375" mass="370800">MFNKLVADLLTSYLGEYFENIDCEHVKVSVWNGIVHMKNLRVRQDALRFLDVPVCVMMGTIEELTVVIPWMHLRSESVVVQIRKAQLILADKETAGYSIDQDVREACARKIRALAATDEALLIAFREGLAQACSSVSTPTSVPPPAEDAVDSSDNNFTARLKASILTNIRVEVKEALVHYTSCVAGAVTAGDDMPSGGIVGEASLPVPSQGQQQYSVQSSNLQASISFEIKEIKTCGCNERFEPAFVAPGERIARQLISFRGLEASLQTGTNNERAVSLLKPFDVSVELAYQPVHTDVSTPQCMAAVHMDAACFCTITSEVCTTCYGFVQYLAHVRQRQALRRLRPMRERPSANPHRWWRYTLDAVRQQLQNNKAAALVSAHKLAPFSWLTYTSMKQKRDRYMQLYLRHQRMSLRATKWLEPLTVDEHVEMVMLEEELSIDVLRLGKRLAMRRVNVERAEYEKLLRERRAVIGASEADTTSPVRPSAPPAQLISPVVKGGWFSFWRSESQPPVSESASVSDAADDAWSDEARAELRELVQLMTTERWADVQRAVIAQELGVPSEEANALSPFDSPLPASTQDPTAVDSSRKPILHRSVPSCVVFLHAKEIRLELRSSALSGSNTPSLTTRKVEAFTRAPDTLAQVALHTLQAGVEWGGVSAANWSDLQAAHYWGAIERFSITAVSLAALETRQPTHASTDEAILSIHYPDVRQEASQRDPSWPLQRSSEIGSPLTSVAKKTERKVSAHQPRLRTFSPLESCWSILPEECRRHAAVRIEWTVRSAQQRVSQSSALHCVRVGLALVHVLIDVVRLRHLSDFLFTVVWPETTLPRSTAGSSIGEAHASTSPPVDASDDNNFTALAIPVSPRMTHAEERCAIEGDARLIALQRRVAEQCSIDWSVAMDTVNISLSEVPQEQGCELTLTQVRLRNDVVHRLQLQGRLRREASKDLSNSSTSPTTTTATTAAALGSLGTDWIDRTHLQMAAVRLSVFFPRSKPSADGPLPIERVVLLHDTAIAAVVERSLLGRCHPSLPQWNLQISSSDAVDLAWSRTSLSVLTTSCTLLADLAASIEAKIQARGAGQIGSVQSPQDEAVYVFRVRVLPHPTGRKFWSSACGQGDEPGDVNNDAPPCAADEREWYCKQLHLFSAARQHSTVVAGASLPRRVIVRMGVCVVYHAQRPTFPAHYYTLQDGCTHVLLDDGTRDSGVTAAAGVTKGPCVHLYVSRGGRTHEQGLARGYSNAKRLLLDALKLPPALLENAFWLKRAVNEWLEKVSGVDNNGVPSHQQVRQALSCFLAGTHAVPCRYVSFQCASEAEACALAAALRRCCVGATTPPLLLRPSVQTRYKIAVSASELRKQPLYSLTLSFPSLRMTCEGSEPAVCLDTLEVKSDSASACRSPRRDAVLSFTSFFLRQECYRDKWSYELSAADSVSLCARFRDSVAHDSDIKVFDVCVPSSSSTAETRSRTTRDSIAFFMRFVNYKRPSPLPSWRQCTMRVGSSARMYLQACPTLLECGEALWDTMGLLTNRLFDAEVIVGYPWWRPPCSGEGTQMEEKNEGADAYSRIVMDVEAEWCGTSEYGGNALCSHVEVTVPALQVNVDLEGGSGEPTMCREFSVLRFTALDAVLEWRMTEACHHLQMSAESPQLQWCCPSATGVVPGREKWITLMQPNDAPTPSESCVDSAKLSVDWKQHRPPPMLSFSDWLCAKGGVGEDVEKMCVMGIRDTQELHVYLRGVRLLFLYPFFMHILGALREGLVKRAEAVVAREPCWFCDGTLLCPPLSWQDLDKAAGAVSWTHMRKSVALYSVVLHMPRQVDLLAQASFSALLPSPKPHLLLSVAHLLFSDRVQGSALSSPSDCSSMAKSVDIVFDIHSSDMVISHAQLSSGAPFQWRLPSWHISIVSPVFDVRCLWVESMPWRKSFVVVLPSLTESCVLHCSSADLAHVIDVVHANFFHLTDFDKEIESDAVDASSPASLLKKVAVEKTWTLSMKGEATICITTSRSDSSHSISQSMHCLLRLSGAAASAVRSARGEVSCSFSVQRVWLGCGAPSIASSDFSESNGQCVLQIVPWCSAAAAPVASLALQYGWRWLVNPREDSRSSTSTAAPPEREIFLSVDSLGSVIATAHGEAVGLLRTTIVDDPHLRGSLLRYMDHTALTVSRAKIPTPSHESSGGNVGGAQTKQVGRIFLQHLDCRIPCPAASVYYPSSSVAAASTPVLVLSCAVSRVHVDLCKNLDGQSNAMVRLAQLSHCVLEDTRGGGPVTTAIPLALEQPTEWQPPVAAASHPRRTASPHASAASGLPMKTPTPEDDSLLNELFRESPAEGTTDQTTEAFPTWKQNSAVPTRTTSSESDLLYMELEESSARYKVILHLQPLWLFAPSMMHVASMLDGACTQVKLCATAVLHDNGTPTSPHSVAKTTASELHRGYALQLRSGRIALFVGEREVAVSTTPGHPTVSLEASIRQAVDQQETLAVVTEAATVVWNSEIQESNDFSGAQTVLHLQNISICAFQGMTKGTPLLQPFGVRIQRHLMRSGETFDASAAATTDDIEEWRLDMDALQLTLTHLHYTALLRVALQQTSSLAAIMKYLSLASWSIAAVPQKLSECSINQMSLPDKARRFLFHLSSLRLRVHADKDRDGSGPPTAVYFELNELDAAYYAGQHNFSSITDPGDDLNERGVLLRVVVTLASCLLGTENVIPTLSITSPLGPASTGTVRKSCSLRVAQEEQTKAYRGALQTGQVIVTVEAVPMMAWVDLLYTPYLQVTMPGYQSAKEHVVEQDLWLNEDLVLSERTPLRVTNKRYSLVYIYGNGHTIHMNASRHGQLIFLEEGVTLRIMDATVCMAALSIEAYVAAGNGSYAVIDPETCTAVAPPFALERDASSVFPTGALPMDHQRCTAADESSKTVRELASPRWQRFIGEVEMELRIPEPCSGAGAAAMLYTSTRPAESTRVQRTLVLYTHLTLCLVNSRSVATDENELTGAFDLAHVGVRSEYRTQHGGTTVDTSDLVSDWALKVLLTEERSRRTDQSAGLPVRLGTIHVSASTGVEVRARYSDAVFVARALCHAQAAASRWQDAVRRDVWYGFSSLHRGWDAVRIDSGARGRSFVSPRNSHSEGETNALVASAGAGTTVFTVTLQIPYVSLYIVDDSQDNDTPLFCLYAKGIHAPECTLDSLRTSVELRFVLQLEYYDLSLSQWAQVLEPVEAQVSFSSRKNVSAMDLYDRKSYARLSTNMSSVKLCFSLDMLRNVRQLLMLQDMFELAGADALATRSTSDVGFISASVFHTFKIVQTIGFDIVVQLPEYLENPQRFPRRASGSHNDDPAFARARVLCVGRSGTLTSHDIMAKSFRKGTRKLLFSESRSRRVSQALRRQRHAERSYH</sequence>
<gene>
    <name evidence="5" type="ORF">LtaPh_3416361</name>
</gene>
<dbReference type="Proteomes" id="UP000419144">
    <property type="component" value="Unassembled WGS sequence"/>
</dbReference>
<protein>
    <recommendedName>
        <fullName evidence="4">Chorein N-terminal domain-containing protein</fullName>
    </recommendedName>
</protein>
<dbReference type="InterPro" id="IPR026854">
    <property type="entry name" value="VPS13_N"/>
</dbReference>
<feature type="region of interest" description="Disordered" evidence="3">
    <location>
        <begin position="2274"/>
        <end position="2307"/>
    </location>
</feature>
<dbReference type="GO" id="GO:0045053">
    <property type="term" value="P:protein retention in Golgi apparatus"/>
    <property type="evidence" value="ECO:0007669"/>
    <property type="project" value="TreeGrafter"/>
</dbReference>
<organism evidence="5 6">
    <name type="scientific">Leishmania tarentolae</name>
    <name type="common">Sauroleishmania tarentolae</name>
    <dbReference type="NCBI Taxonomy" id="5689"/>
    <lineage>
        <taxon>Eukaryota</taxon>
        <taxon>Discoba</taxon>
        <taxon>Euglenozoa</taxon>
        <taxon>Kinetoplastea</taxon>
        <taxon>Metakinetoplastina</taxon>
        <taxon>Trypanosomatida</taxon>
        <taxon>Trypanosomatidae</taxon>
        <taxon>Leishmaniinae</taxon>
        <taxon>Leishmania</taxon>
        <taxon>lizard Leishmania</taxon>
    </lineage>
</organism>
<feature type="region of interest" description="Disordered" evidence="3">
    <location>
        <begin position="566"/>
        <end position="590"/>
    </location>
</feature>
<dbReference type="Pfam" id="PF12624">
    <property type="entry name" value="VPS13_N"/>
    <property type="match status" value="1"/>
</dbReference>
<evidence type="ECO:0000256" key="1">
    <source>
        <dbReference type="ARBA" id="ARBA00006545"/>
    </source>
</evidence>
<comment type="similarity">
    <text evidence="1">Belongs to the VPS13 family.</text>
</comment>
<evidence type="ECO:0000256" key="3">
    <source>
        <dbReference type="SAM" id="MobiDB-lite"/>
    </source>
</evidence>
<feature type="domain" description="Chorein N-terminal" evidence="4">
    <location>
        <begin position="1"/>
        <end position="174"/>
    </location>
</feature>
<accession>A0A640KS72</accession>
<reference evidence="5" key="1">
    <citation type="submission" date="2019-11" db="EMBL/GenBank/DDBJ databases">
        <title>Leishmania tarentolae CDS.</title>
        <authorList>
            <person name="Goto Y."/>
            <person name="Yamagishi J."/>
        </authorList>
    </citation>
    <scope>NUCLEOTIDE SEQUENCE [LARGE SCALE GENOMIC DNA]</scope>
    <source>
        <strain evidence="5">Parrot Tar II</strain>
    </source>
</reference>
<dbReference type="GO" id="GO:0006623">
    <property type="term" value="P:protein targeting to vacuole"/>
    <property type="evidence" value="ECO:0007669"/>
    <property type="project" value="TreeGrafter"/>
</dbReference>
<evidence type="ECO:0000313" key="6">
    <source>
        <dbReference type="Proteomes" id="UP000419144"/>
    </source>
</evidence>